<evidence type="ECO:0000256" key="2">
    <source>
        <dbReference type="ARBA" id="ARBA00023015"/>
    </source>
</evidence>
<name>A0AAE4AN15_9BACT</name>
<dbReference type="PANTHER" id="PTHR46796">
    <property type="entry name" value="HTH-TYPE TRANSCRIPTIONAL ACTIVATOR RHAS-RELATED"/>
    <property type="match status" value="1"/>
</dbReference>
<dbReference type="GO" id="GO:0043565">
    <property type="term" value="F:sequence-specific DNA binding"/>
    <property type="evidence" value="ECO:0007669"/>
    <property type="project" value="InterPro"/>
</dbReference>
<dbReference type="Gene3D" id="1.10.10.60">
    <property type="entry name" value="Homeodomain-like"/>
    <property type="match status" value="1"/>
</dbReference>
<dbReference type="EMBL" id="JAUSVL010000001">
    <property type="protein sequence ID" value="MDQ0288955.1"/>
    <property type="molecule type" value="Genomic_DNA"/>
</dbReference>
<organism evidence="6 7">
    <name type="scientific">Oligosphaera ethanolica</name>
    <dbReference type="NCBI Taxonomy" id="760260"/>
    <lineage>
        <taxon>Bacteria</taxon>
        <taxon>Pseudomonadati</taxon>
        <taxon>Lentisphaerota</taxon>
        <taxon>Oligosphaeria</taxon>
        <taxon>Oligosphaerales</taxon>
        <taxon>Oligosphaeraceae</taxon>
        <taxon>Oligosphaera</taxon>
    </lineage>
</organism>
<dbReference type="InterPro" id="IPR009057">
    <property type="entry name" value="Homeodomain-like_sf"/>
</dbReference>
<evidence type="ECO:0000256" key="4">
    <source>
        <dbReference type="ARBA" id="ARBA00023163"/>
    </source>
</evidence>
<dbReference type="AlphaFoldDB" id="A0AAE4AN15"/>
<dbReference type="RefSeq" id="WP_307260295.1">
    <property type="nucleotide sequence ID" value="NZ_JAUSVL010000001.1"/>
</dbReference>
<evidence type="ECO:0000313" key="7">
    <source>
        <dbReference type="Proteomes" id="UP001238163"/>
    </source>
</evidence>
<keyword evidence="1" id="KW-0963">Cytoplasm</keyword>
<dbReference type="PROSITE" id="PS01124">
    <property type="entry name" value="HTH_ARAC_FAMILY_2"/>
    <property type="match status" value="1"/>
</dbReference>
<keyword evidence="2" id="KW-0805">Transcription regulation</keyword>
<dbReference type="Pfam" id="PF12833">
    <property type="entry name" value="HTH_18"/>
    <property type="match status" value="1"/>
</dbReference>
<reference evidence="6" key="1">
    <citation type="submission" date="2023-07" db="EMBL/GenBank/DDBJ databases">
        <title>Genomic Encyclopedia of Type Strains, Phase IV (KMG-IV): sequencing the most valuable type-strain genomes for metagenomic binning, comparative biology and taxonomic classification.</title>
        <authorList>
            <person name="Goeker M."/>
        </authorList>
    </citation>
    <scope>NUCLEOTIDE SEQUENCE</scope>
    <source>
        <strain evidence="6">DSM 24202</strain>
    </source>
</reference>
<keyword evidence="3 6" id="KW-0238">DNA-binding</keyword>
<accession>A0AAE4AN15</accession>
<evidence type="ECO:0000256" key="3">
    <source>
        <dbReference type="ARBA" id="ARBA00023125"/>
    </source>
</evidence>
<dbReference type="GO" id="GO:0003700">
    <property type="term" value="F:DNA-binding transcription factor activity"/>
    <property type="evidence" value="ECO:0007669"/>
    <property type="project" value="InterPro"/>
</dbReference>
<protein>
    <submittedName>
        <fullName evidence="6">AraC-like DNA-binding protein</fullName>
    </submittedName>
</protein>
<evidence type="ECO:0000259" key="5">
    <source>
        <dbReference type="PROSITE" id="PS01124"/>
    </source>
</evidence>
<dbReference type="SUPFAM" id="SSF46689">
    <property type="entry name" value="Homeodomain-like"/>
    <property type="match status" value="1"/>
</dbReference>
<dbReference type="InterPro" id="IPR037923">
    <property type="entry name" value="HTH-like"/>
</dbReference>
<proteinExistence type="predicted"/>
<dbReference type="InterPro" id="IPR050204">
    <property type="entry name" value="AraC_XylS_family_regulators"/>
</dbReference>
<evidence type="ECO:0000313" key="6">
    <source>
        <dbReference type="EMBL" id="MDQ0288955.1"/>
    </source>
</evidence>
<gene>
    <name evidence="6" type="ORF">J3R75_001062</name>
</gene>
<dbReference type="SMART" id="SM00342">
    <property type="entry name" value="HTH_ARAC"/>
    <property type="match status" value="1"/>
</dbReference>
<keyword evidence="4" id="KW-0804">Transcription</keyword>
<dbReference type="PANTHER" id="PTHR46796:SF13">
    <property type="entry name" value="HTH-TYPE TRANSCRIPTIONAL ACTIVATOR RHAS"/>
    <property type="match status" value="1"/>
</dbReference>
<feature type="domain" description="HTH araC/xylS-type" evidence="5">
    <location>
        <begin position="145"/>
        <end position="223"/>
    </location>
</feature>
<dbReference type="SUPFAM" id="SSF51215">
    <property type="entry name" value="Regulatory protein AraC"/>
    <property type="match status" value="1"/>
</dbReference>
<dbReference type="InterPro" id="IPR018060">
    <property type="entry name" value="HTH_AraC"/>
</dbReference>
<keyword evidence="7" id="KW-1185">Reference proteome</keyword>
<evidence type="ECO:0000256" key="1">
    <source>
        <dbReference type="ARBA" id="ARBA00022490"/>
    </source>
</evidence>
<comment type="caution">
    <text evidence="6">The sequence shown here is derived from an EMBL/GenBank/DDBJ whole genome shotgun (WGS) entry which is preliminary data.</text>
</comment>
<sequence>MRREALLILSGKMVQSLNGGYYQAVPNTLFLFDHHEKHDRGYYSSAQGRHLWIFLAPDVLVCNLTSCRQGSYRFTHRYFCKNLDLIRRLENAWDDCSRQDRWALSLSELNALFSVVFAECYRAFSDPEQSEENEYQMPHMQEIMQMIKRYLRDNCGRNSGIDTLARLAGCSRQHFLRLFQTYTGMRVKEYVDLVRREKYDQLKNVATVKSIAWELGFSSSAAFLHWKKGKLTPPTGDMATDK</sequence>
<dbReference type="Proteomes" id="UP001238163">
    <property type="component" value="Unassembled WGS sequence"/>
</dbReference>